<feature type="compositionally biased region" description="Pro residues" evidence="1">
    <location>
        <begin position="1"/>
        <end position="20"/>
    </location>
</feature>
<evidence type="ECO:0000256" key="2">
    <source>
        <dbReference type="SAM" id="Phobius"/>
    </source>
</evidence>
<evidence type="ECO:0000256" key="1">
    <source>
        <dbReference type="SAM" id="MobiDB-lite"/>
    </source>
</evidence>
<feature type="region of interest" description="Disordered" evidence="1">
    <location>
        <begin position="1"/>
        <end position="29"/>
    </location>
</feature>
<accession>A0ABX5VPR1</accession>
<dbReference type="Pfam" id="PF07332">
    <property type="entry name" value="Phage_holin_3_6"/>
    <property type="match status" value="1"/>
</dbReference>
<keyword evidence="2" id="KW-1133">Transmembrane helix</keyword>
<feature type="transmembrane region" description="Helical" evidence="2">
    <location>
        <begin position="124"/>
        <end position="145"/>
    </location>
</feature>
<evidence type="ECO:0000313" key="3">
    <source>
        <dbReference type="EMBL" id="QDB80499.1"/>
    </source>
</evidence>
<keyword evidence="2" id="KW-0472">Membrane</keyword>
<organism evidence="3 4">
    <name type="scientific">Georgenia wutianyii</name>
    <dbReference type="NCBI Taxonomy" id="2585135"/>
    <lineage>
        <taxon>Bacteria</taxon>
        <taxon>Bacillati</taxon>
        <taxon>Actinomycetota</taxon>
        <taxon>Actinomycetes</taxon>
        <taxon>Micrococcales</taxon>
        <taxon>Bogoriellaceae</taxon>
        <taxon>Georgenia</taxon>
    </lineage>
</organism>
<dbReference type="InterPro" id="IPR009937">
    <property type="entry name" value="Phage_holin_3_6"/>
</dbReference>
<keyword evidence="2" id="KW-0812">Transmembrane</keyword>
<dbReference type="EMBL" id="CP040899">
    <property type="protein sequence ID" value="QDB80499.1"/>
    <property type="molecule type" value="Genomic_DNA"/>
</dbReference>
<feature type="transmembrane region" description="Helical" evidence="2">
    <location>
        <begin position="89"/>
        <end position="112"/>
    </location>
</feature>
<dbReference type="RefSeq" id="WP_139949154.1">
    <property type="nucleotide sequence ID" value="NZ_CP040899.1"/>
</dbReference>
<evidence type="ECO:0000313" key="4">
    <source>
        <dbReference type="Proteomes" id="UP000313948"/>
    </source>
</evidence>
<sequence>MTTPPGPPPPGGAAPPPGTVPPGHLGTAVPAVTVPEVPTSEPLPSSDTSIGELVSNITQDFSTLVRQEMDLAKAELTQSVSKASKGAGMFGGAGLAGYFTLLFLSLALWWALGTLIADEDTVPALGWSALIVAAIWAVVAAVLALTGRKEMKEVEGLPLTSQTVKKIPDAVRGQDH</sequence>
<dbReference type="Proteomes" id="UP000313948">
    <property type="component" value="Chromosome"/>
</dbReference>
<reference evidence="3 4" key="1">
    <citation type="submission" date="2019-05" db="EMBL/GenBank/DDBJ databases">
        <title>Georgenia *** sp. nov., and Georgenia *** sp. nov., isolated from the intestinal contents of plateau pika (Ochotona curzoniae) in the Qinghai-Tibet plateau of China.</title>
        <authorList>
            <person name="Tian Z."/>
        </authorList>
    </citation>
    <scope>NUCLEOTIDE SEQUENCE [LARGE SCALE GENOMIC DNA]</scope>
    <source>
        <strain evidence="3 4">Z294</strain>
    </source>
</reference>
<protein>
    <submittedName>
        <fullName evidence="3">Phage holin family protein</fullName>
    </submittedName>
</protein>
<proteinExistence type="predicted"/>
<gene>
    <name evidence="3" type="ORF">FE251_14810</name>
</gene>
<name>A0ABX5VPR1_9MICO</name>
<keyword evidence="4" id="KW-1185">Reference proteome</keyword>